<comment type="caution">
    <text evidence="1">The sequence shown here is derived from an EMBL/GenBank/DDBJ whole genome shotgun (WGS) entry which is preliminary data.</text>
</comment>
<evidence type="ECO:0000313" key="2">
    <source>
        <dbReference type="Proteomes" id="UP000293613"/>
    </source>
</evidence>
<dbReference type="Proteomes" id="UP000293613">
    <property type="component" value="Unassembled WGS sequence"/>
</dbReference>
<proteinExistence type="predicted"/>
<name>A0A8B3RKP8_BIFAN</name>
<evidence type="ECO:0000313" key="1">
    <source>
        <dbReference type="EMBL" id="RYM96745.1"/>
    </source>
</evidence>
<dbReference type="AlphaFoldDB" id="A0A8B3RKP8"/>
<reference evidence="1 2" key="1">
    <citation type="journal article" date="2019" name="Appl. Environ. Microbiol.">
        <title>Dissecting the evolutionary development of the Bifidobacterium animalis species through comparative genomics analyses.</title>
        <authorList>
            <person name="Lugli G.A."/>
            <person name="Mancino W."/>
            <person name="Milani C."/>
            <person name="Duranti S."/>
            <person name="Mancabelli L."/>
            <person name="Napoli S."/>
            <person name="Mangifesta M."/>
            <person name="Viappiani A."/>
            <person name="Anzalone R."/>
            <person name="Longhi G."/>
            <person name="van Sinderen D."/>
            <person name="Ventura M."/>
            <person name="Turroni F."/>
        </authorList>
    </citation>
    <scope>NUCLEOTIDE SEQUENCE [LARGE SCALE GENOMIC DNA]</scope>
    <source>
        <strain evidence="1 2">2011B</strain>
    </source>
</reference>
<sequence length="183" mass="20812">MRRIEQKLLPIARKWAGNIPVWEARRAGIDDSALRHWAKDNPAVQNTGYGIYTWFCEDSRIDWNYSEVARLVGQAGPGAYLWGPSALELMEVGDVMPVECSIAVPTRRRIRAGVRWITGKKARHSTPSDYRGIPLQSMSDALVDSMPLLEMDKQTSVLEDALRRFPELEPLICELRREYGLEA</sequence>
<dbReference type="EMBL" id="RSCO01000010">
    <property type="protein sequence ID" value="RYM96745.1"/>
    <property type="molecule type" value="Genomic_DNA"/>
</dbReference>
<organism evidence="1 2">
    <name type="scientific">Bifidobacterium animalis subsp. lactis</name>
    <name type="common">Bifidobacterium lactis</name>
    <dbReference type="NCBI Taxonomy" id="302911"/>
    <lineage>
        <taxon>Bacteria</taxon>
        <taxon>Bacillati</taxon>
        <taxon>Actinomycetota</taxon>
        <taxon>Actinomycetes</taxon>
        <taxon>Bifidobacteriales</taxon>
        <taxon>Bifidobacteriaceae</taxon>
        <taxon>Bifidobacterium</taxon>
    </lineage>
</organism>
<gene>
    <name evidence="1" type="ORF">PG2011B_0195</name>
</gene>
<accession>A0A8B3RKP8</accession>
<protein>
    <submittedName>
        <fullName evidence="1">Uncharacterized protein</fullName>
    </submittedName>
</protein>